<reference evidence="1 2" key="1">
    <citation type="journal article" date="2019" name="Syst. Appl. Microbiol.">
        <title>Characterization of Bifidobacterium species in feaces of the Egyptian fruit bat: Description of B. vespertilionis sp. nov. and B. rousetti sp. nov.</title>
        <authorList>
            <person name="Modesto M."/>
            <person name="Satti M."/>
            <person name="Watanabe K."/>
            <person name="Puglisi E."/>
            <person name="Morelli L."/>
            <person name="Huang C.-H."/>
            <person name="Liou J.-S."/>
            <person name="Miyashita M."/>
            <person name="Tamura T."/>
            <person name="Saito S."/>
            <person name="Mori K."/>
            <person name="Huang L."/>
            <person name="Sciavilla P."/>
            <person name="Sandri C."/>
            <person name="Spiezio C."/>
            <person name="Vitali F."/>
            <person name="Cavalieri D."/>
            <person name="Perpetuini G."/>
            <person name="Tofalo R."/>
            <person name="Bonetti A."/>
            <person name="Arita M."/>
            <person name="Mattarelli P."/>
        </authorList>
    </citation>
    <scope>NUCLEOTIDE SEQUENCE [LARGE SCALE GENOMIC DNA]</scope>
    <source>
        <strain evidence="1 2">RST7</strain>
    </source>
</reference>
<dbReference type="Proteomes" id="UP000412028">
    <property type="component" value="Unassembled WGS sequence"/>
</dbReference>
<dbReference type="EMBL" id="RZUI01000002">
    <property type="protein sequence ID" value="KAA8831449.1"/>
    <property type="molecule type" value="Genomic_DNA"/>
</dbReference>
<organism evidence="1 2">
    <name type="scientific">Bifidobacterium tissieri</name>
    <dbReference type="NCBI Taxonomy" id="1630162"/>
    <lineage>
        <taxon>Bacteria</taxon>
        <taxon>Bacillati</taxon>
        <taxon>Actinomycetota</taxon>
        <taxon>Actinomycetes</taxon>
        <taxon>Bifidobacteriales</taxon>
        <taxon>Bifidobacteriaceae</taxon>
        <taxon>Bifidobacterium</taxon>
    </lineage>
</organism>
<comment type="caution">
    <text evidence="1">The sequence shown here is derived from an EMBL/GenBank/DDBJ whole genome shotgun (WGS) entry which is preliminary data.</text>
</comment>
<dbReference type="RefSeq" id="WP_150380637.1">
    <property type="nucleotide sequence ID" value="NZ_RZUI01000002.1"/>
</dbReference>
<evidence type="ECO:0000313" key="2">
    <source>
        <dbReference type="Proteomes" id="UP000412028"/>
    </source>
</evidence>
<gene>
    <name evidence="1" type="ORF">EMO89_01560</name>
</gene>
<proteinExistence type="predicted"/>
<accession>A0A5M9ZVE5</accession>
<protein>
    <submittedName>
        <fullName evidence="1">Uncharacterized protein</fullName>
    </submittedName>
</protein>
<evidence type="ECO:0000313" key="1">
    <source>
        <dbReference type="EMBL" id="KAA8831449.1"/>
    </source>
</evidence>
<sequence length="157" mass="19143">MDLDLDDPELREEINRLRQPSGHRIPPLVCKDCHRHVERLYCHLRCYECYKRSRRKTPEPRYKAHDGQCVDCGRTRRLGSDNRCHTCRTRHRYRTDPTVRARILERQRAASKQVTQDPERCARRRAYQRAWRQANPDKVKAMLARYRQRKREREMSE</sequence>
<name>A0A5M9ZVE5_9BIFI</name>
<dbReference type="AlphaFoldDB" id="A0A5M9ZVE5"/>